<evidence type="ECO:0000256" key="1">
    <source>
        <dbReference type="SAM" id="MobiDB-lite"/>
    </source>
</evidence>
<name>A0A7W5C5K0_9BACL</name>
<feature type="compositionally biased region" description="Polar residues" evidence="1">
    <location>
        <begin position="60"/>
        <end position="69"/>
    </location>
</feature>
<accession>A0A7W5C5K0</accession>
<dbReference type="Gene3D" id="3.30.1390.10">
    <property type="match status" value="1"/>
</dbReference>
<keyword evidence="2" id="KW-0472">Membrane</keyword>
<keyword evidence="5" id="KW-1185">Reference proteome</keyword>
<comment type="caution">
    <text evidence="4">The sequence shown here is derived from an EMBL/GenBank/DDBJ whole genome shotgun (WGS) entry which is preliminary data.</text>
</comment>
<keyword evidence="4" id="KW-0689">Ribosomal protein</keyword>
<dbReference type="GO" id="GO:0006412">
    <property type="term" value="P:translation"/>
    <property type="evidence" value="ECO:0007669"/>
    <property type="project" value="InterPro"/>
</dbReference>
<keyword evidence="2" id="KW-0812">Transmembrane</keyword>
<feature type="region of interest" description="Disordered" evidence="1">
    <location>
        <begin position="39"/>
        <end position="69"/>
    </location>
</feature>
<evidence type="ECO:0000259" key="3">
    <source>
        <dbReference type="Pfam" id="PF00542"/>
    </source>
</evidence>
<dbReference type="RefSeq" id="WP_183560397.1">
    <property type="nucleotide sequence ID" value="NZ_CBCSLB010000002.1"/>
</dbReference>
<feature type="transmembrane region" description="Helical" evidence="2">
    <location>
        <begin position="6"/>
        <end position="24"/>
    </location>
</feature>
<dbReference type="InterPro" id="IPR014719">
    <property type="entry name" value="Ribosomal_bL12_C/ClpS-like"/>
</dbReference>
<keyword evidence="2" id="KW-1133">Transmembrane helix</keyword>
<gene>
    <name evidence="4" type="ORF">FHS16_001496</name>
</gene>
<proteinExistence type="predicted"/>
<dbReference type="AlphaFoldDB" id="A0A7W5C5K0"/>
<feature type="domain" description="Large ribosomal subunit protein bL12 C-terminal" evidence="3">
    <location>
        <begin position="79"/>
        <end position="108"/>
    </location>
</feature>
<dbReference type="InterPro" id="IPR013823">
    <property type="entry name" value="Ribosomal_bL12_C"/>
</dbReference>
<dbReference type="EMBL" id="JACHXW010000003">
    <property type="protein sequence ID" value="MBB3151453.1"/>
    <property type="molecule type" value="Genomic_DNA"/>
</dbReference>
<reference evidence="4 5" key="1">
    <citation type="submission" date="2020-08" db="EMBL/GenBank/DDBJ databases">
        <title>Genomic Encyclopedia of Type Strains, Phase III (KMG-III): the genomes of soil and plant-associated and newly described type strains.</title>
        <authorList>
            <person name="Whitman W."/>
        </authorList>
    </citation>
    <scope>NUCLEOTIDE SEQUENCE [LARGE SCALE GENOMIC DNA]</scope>
    <source>
        <strain evidence="4 5">CECT 8234</strain>
    </source>
</reference>
<dbReference type="SUPFAM" id="SSF54736">
    <property type="entry name" value="ClpS-like"/>
    <property type="match status" value="1"/>
</dbReference>
<organism evidence="4 5">
    <name type="scientific">Paenibacillus endophyticus</name>
    <dbReference type="NCBI Taxonomy" id="1294268"/>
    <lineage>
        <taxon>Bacteria</taxon>
        <taxon>Bacillati</taxon>
        <taxon>Bacillota</taxon>
        <taxon>Bacilli</taxon>
        <taxon>Bacillales</taxon>
        <taxon>Paenibacillaceae</taxon>
        <taxon>Paenibacillus</taxon>
    </lineage>
</organism>
<dbReference type="Proteomes" id="UP000518605">
    <property type="component" value="Unassembled WGS sequence"/>
</dbReference>
<evidence type="ECO:0000313" key="4">
    <source>
        <dbReference type="EMBL" id="MBB3151453.1"/>
    </source>
</evidence>
<protein>
    <submittedName>
        <fullName evidence="4">Large subunit ribosomal protein L7/L12</fullName>
    </submittedName>
</protein>
<evidence type="ECO:0000313" key="5">
    <source>
        <dbReference type="Proteomes" id="UP000518605"/>
    </source>
</evidence>
<dbReference type="Pfam" id="PF00542">
    <property type="entry name" value="Ribosomal_L12"/>
    <property type="match status" value="1"/>
</dbReference>
<keyword evidence="4" id="KW-0687">Ribonucleoprotein</keyword>
<dbReference type="GO" id="GO:0003735">
    <property type="term" value="F:structural constituent of ribosome"/>
    <property type="evidence" value="ECO:0007669"/>
    <property type="project" value="InterPro"/>
</dbReference>
<feature type="compositionally biased region" description="Low complexity" evidence="1">
    <location>
        <begin position="44"/>
        <end position="59"/>
    </location>
</feature>
<sequence length="113" mass="12479">MDIVEFVASSALILSLLLLKVISLQKQLNEMKLTMDWSNNRADSSASPKSSLSSSPSSPNMNHAGSLSNIDERLRMLTASGKRMQAIKEFRKASGVGLKEAKEYVDHLERADR</sequence>
<dbReference type="GO" id="GO:0005840">
    <property type="term" value="C:ribosome"/>
    <property type="evidence" value="ECO:0007669"/>
    <property type="project" value="UniProtKB-KW"/>
</dbReference>
<evidence type="ECO:0000256" key="2">
    <source>
        <dbReference type="SAM" id="Phobius"/>
    </source>
</evidence>